<accession>A0A5B0G587</accession>
<sequence length="88" mass="9403">MGPETNGRGTGHLAITRGPGDILYLKTELRQITVTGKAGEPRSAFNGLWEVSGAAGKFPGLQVAGTLQINRISESDRQWILKGELSKP</sequence>
<organism evidence="1 2">
    <name type="scientific">Paraburkholderia panacisoli</name>
    <dbReference type="NCBI Taxonomy" id="2603818"/>
    <lineage>
        <taxon>Bacteria</taxon>
        <taxon>Pseudomonadati</taxon>
        <taxon>Pseudomonadota</taxon>
        <taxon>Betaproteobacteria</taxon>
        <taxon>Burkholderiales</taxon>
        <taxon>Burkholderiaceae</taxon>
        <taxon>Paraburkholderia</taxon>
    </lineage>
</organism>
<evidence type="ECO:0000313" key="2">
    <source>
        <dbReference type="Proteomes" id="UP000325273"/>
    </source>
</evidence>
<dbReference type="Proteomes" id="UP000325273">
    <property type="component" value="Unassembled WGS sequence"/>
</dbReference>
<proteinExistence type="predicted"/>
<gene>
    <name evidence="1" type="ORF">FVF58_43505</name>
</gene>
<protein>
    <submittedName>
        <fullName evidence="1">Uncharacterized protein</fullName>
    </submittedName>
</protein>
<dbReference type="AlphaFoldDB" id="A0A5B0G587"/>
<evidence type="ECO:0000313" key="1">
    <source>
        <dbReference type="EMBL" id="KAA0998713.1"/>
    </source>
</evidence>
<keyword evidence="2" id="KW-1185">Reference proteome</keyword>
<reference evidence="1 2" key="1">
    <citation type="submission" date="2019-08" db="EMBL/GenBank/DDBJ databases">
        <title>Paraburkholderia sp. DCY113.</title>
        <authorList>
            <person name="Kang J."/>
        </authorList>
    </citation>
    <scope>NUCLEOTIDE SEQUENCE [LARGE SCALE GENOMIC DNA]</scope>
    <source>
        <strain evidence="1 2">DCY113</strain>
    </source>
</reference>
<name>A0A5B0G587_9BURK</name>
<dbReference type="RefSeq" id="WP_149675787.1">
    <property type="nucleotide sequence ID" value="NZ_VTUZ01000054.1"/>
</dbReference>
<comment type="caution">
    <text evidence="1">The sequence shown here is derived from an EMBL/GenBank/DDBJ whole genome shotgun (WGS) entry which is preliminary data.</text>
</comment>
<dbReference type="EMBL" id="VTUZ01000054">
    <property type="protein sequence ID" value="KAA0998713.1"/>
    <property type="molecule type" value="Genomic_DNA"/>
</dbReference>